<dbReference type="Proteomes" id="UP000054928">
    <property type="component" value="Unassembled WGS sequence"/>
</dbReference>
<evidence type="ECO:0000313" key="2">
    <source>
        <dbReference type="Proteomes" id="UP000054928"/>
    </source>
</evidence>
<dbReference type="EMBL" id="CCYD01002864">
    <property type="protein sequence ID" value="CEG47807.1"/>
    <property type="molecule type" value="Genomic_DNA"/>
</dbReference>
<sequence>MVRHQSGAGSIGEFRELNVKLNLYNAANLRKLLNVRGLERGDELQNIIAKLSREDSHH</sequence>
<evidence type="ECO:0000313" key="1">
    <source>
        <dbReference type="EMBL" id="CEG47807.1"/>
    </source>
</evidence>
<dbReference type="GeneID" id="36400196"/>
<name>A0A0P1AZE7_PLAHL</name>
<organism evidence="1 2">
    <name type="scientific">Plasmopara halstedii</name>
    <name type="common">Downy mildew of sunflower</name>
    <dbReference type="NCBI Taxonomy" id="4781"/>
    <lineage>
        <taxon>Eukaryota</taxon>
        <taxon>Sar</taxon>
        <taxon>Stramenopiles</taxon>
        <taxon>Oomycota</taxon>
        <taxon>Peronosporomycetes</taxon>
        <taxon>Peronosporales</taxon>
        <taxon>Peronosporaceae</taxon>
        <taxon>Plasmopara</taxon>
    </lineage>
</organism>
<keyword evidence="2" id="KW-1185">Reference proteome</keyword>
<reference evidence="2" key="1">
    <citation type="submission" date="2014-09" db="EMBL/GenBank/DDBJ databases">
        <authorList>
            <person name="Sharma Rahul"/>
            <person name="Thines Marco"/>
        </authorList>
    </citation>
    <scope>NUCLEOTIDE SEQUENCE [LARGE SCALE GENOMIC DNA]</scope>
</reference>
<accession>A0A0P1AZE7</accession>
<dbReference type="RefSeq" id="XP_024584176.1">
    <property type="nucleotide sequence ID" value="XM_024718815.1"/>
</dbReference>
<protein>
    <submittedName>
        <fullName evidence="1">Uncharacterized protein</fullName>
    </submittedName>
</protein>
<proteinExistence type="predicted"/>
<dbReference type="AlphaFoldDB" id="A0A0P1AZE7"/>